<dbReference type="Gene3D" id="3.40.33.10">
    <property type="entry name" value="CAP"/>
    <property type="match status" value="1"/>
</dbReference>
<dbReference type="AlphaFoldDB" id="A0A250V758"/>
<evidence type="ECO:0000313" key="5">
    <source>
        <dbReference type="Proteomes" id="UP000217446"/>
    </source>
</evidence>
<keyword evidence="2" id="KW-0732">Signal</keyword>
<feature type="chain" id="PRO_5038508188" evidence="2">
    <location>
        <begin position="30"/>
        <end position="202"/>
    </location>
</feature>
<sequence length="202" mass="21167">MQSHMSRTGKLLSTAAAAALSATLFPVVAAPPAAAVTCDQAAANRAPTAGTITQARAAVMCLINAQRTQRGLPSLTISQALTNAAQQHAVAAVQLKWWGPGKDPHRNPQTGSTPQSRIQAAGYCPNPRSWEFNEITYTGWGGSGTPQAAVNWWMNSPAHRAIILKPSLREIGPWAQPGSADRAGASSPGAGTYVVTFGRCQR</sequence>
<dbReference type="GO" id="GO:0006508">
    <property type="term" value="P:proteolysis"/>
    <property type="evidence" value="ECO:0007669"/>
    <property type="project" value="UniProtKB-KW"/>
</dbReference>
<dbReference type="PANTHER" id="PTHR31157">
    <property type="entry name" value="SCP DOMAIN-CONTAINING PROTEIN"/>
    <property type="match status" value="1"/>
</dbReference>
<feature type="compositionally biased region" description="Polar residues" evidence="1">
    <location>
        <begin position="107"/>
        <end position="118"/>
    </location>
</feature>
<dbReference type="InterPro" id="IPR014044">
    <property type="entry name" value="CAP_dom"/>
</dbReference>
<accession>A0A250V758</accession>
<evidence type="ECO:0000313" key="4">
    <source>
        <dbReference type="EMBL" id="GAX50017.1"/>
    </source>
</evidence>
<proteinExistence type="predicted"/>
<dbReference type="STRING" id="1963.AQJ27_18410"/>
<dbReference type="GO" id="GO:0008233">
    <property type="term" value="F:peptidase activity"/>
    <property type="evidence" value="ECO:0007669"/>
    <property type="project" value="UniProtKB-KW"/>
</dbReference>
<dbReference type="InterPro" id="IPR035940">
    <property type="entry name" value="CAP_sf"/>
</dbReference>
<dbReference type="Pfam" id="PF00188">
    <property type="entry name" value="CAP"/>
    <property type="match status" value="1"/>
</dbReference>
<protein>
    <submittedName>
        <fullName evidence="4">Serine protease</fullName>
    </submittedName>
</protein>
<dbReference type="Proteomes" id="UP000217446">
    <property type="component" value="Unassembled WGS sequence"/>
</dbReference>
<dbReference type="RefSeq" id="WP_235613467.1">
    <property type="nucleotide sequence ID" value="NZ_BDQI01000002.1"/>
</dbReference>
<feature type="signal peptide" evidence="2">
    <location>
        <begin position="1"/>
        <end position="29"/>
    </location>
</feature>
<organism evidence="4 5">
    <name type="scientific">Streptomyces olivochromogenes</name>
    <dbReference type="NCBI Taxonomy" id="1963"/>
    <lineage>
        <taxon>Bacteria</taxon>
        <taxon>Bacillati</taxon>
        <taxon>Actinomycetota</taxon>
        <taxon>Actinomycetes</taxon>
        <taxon>Kitasatosporales</taxon>
        <taxon>Streptomycetaceae</taxon>
        <taxon>Streptomyces</taxon>
    </lineage>
</organism>
<evidence type="ECO:0000256" key="1">
    <source>
        <dbReference type="SAM" id="MobiDB-lite"/>
    </source>
</evidence>
<evidence type="ECO:0000256" key="2">
    <source>
        <dbReference type="SAM" id="SignalP"/>
    </source>
</evidence>
<keyword evidence="4" id="KW-0645">Protease</keyword>
<keyword evidence="5" id="KW-1185">Reference proteome</keyword>
<name>A0A250V758_STROL</name>
<feature type="domain" description="SCP" evidence="3">
    <location>
        <begin position="62"/>
        <end position="173"/>
    </location>
</feature>
<keyword evidence="4" id="KW-0378">Hydrolase</keyword>
<comment type="caution">
    <text evidence="4">The sequence shown here is derived from an EMBL/GenBank/DDBJ whole genome shotgun (WGS) entry which is preliminary data.</text>
</comment>
<dbReference type="PANTHER" id="PTHR31157:SF1">
    <property type="entry name" value="SCP DOMAIN-CONTAINING PROTEIN"/>
    <property type="match status" value="1"/>
</dbReference>
<evidence type="ECO:0000259" key="3">
    <source>
        <dbReference type="Pfam" id="PF00188"/>
    </source>
</evidence>
<feature type="region of interest" description="Disordered" evidence="1">
    <location>
        <begin position="99"/>
        <end position="120"/>
    </location>
</feature>
<reference evidence="5" key="1">
    <citation type="submission" date="2017-05" db="EMBL/GenBank/DDBJ databases">
        <title>Streptomyces olivochromogenes NBRC 3561 whole genome shotgun sequence.</title>
        <authorList>
            <person name="Dohra H."/>
            <person name="Kodani S."/>
        </authorList>
    </citation>
    <scope>NUCLEOTIDE SEQUENCE [LARGE SCALE GENOMIC DNA]</scope>
    <source>
        <strain evidence="5">NBRC 3561</strain>
    </source>
</reference>
<dbReference type="EMBL" id="BDQI01000002">
    <property type="protein sequence ID" value="GAX50017.1"/>
    <property type="molecule type" value="Genomic_DNA"/>
</dbReference>
<dbReference type="SUPFAM" id="SSF55797">
    <property type="entry name" value="PR-1-like"/>
    <property type="match status" value="1"/>
</dbReference>
<dbReference type="CDD" id="cd05379">
    <property type="entry name" value="CAP_bacterial"/>
    <property type="match status" value="1"/>
</dbReference>
<gene>
    <name evidence="4" type="ORF">SO3561_01510</name>
</gene>